<name>A0A094QFF4_9ZZZZ</name>
<sequence>MDTYYPAVIKSLGFHEHHHLKSGFESHVQELASAGFGTGAAYSSAMNGLGWDSNITVPNARGTQTAWALESGLATPIQQGWNHALHLSRIPVVRSMARHFPHVHQTLLNQVKSMKPDVLFIQDLNLIPRSFAIELKKYAGTMVGEIASPPPPKSYFLEYDLIVSALPSIVSQVRSWGIKSVYIPLAFDERWASFRSASSRKIDAIFIGSFSRHQPQTIPLLQSIASVAPGLQIFGPANLKDLARAGLRSFYHGEAWGKDMFNLLANSKIVVNRHGTIAGDFAVNMRMYEATGSGAALVTENKSNLSEIFEPGREVIAYNNYEEAAASVLELLQDESRLSEVARNGQSRTLREHTYTMRASVLSSLLGGPDA</sequence>
<accession>A0A094QFF4</accession>
<feature type="domain" description="Spore protein YkvP/CgeB glycosyl transferase-like" evidence="1">
    <location>
        <begin position="233"/>
        <end position="360"/>
    </location>
</feature>
<reference evidence="2" key="1">
    <citation type="submission" date="2014-06" db="EMBL/GenBank/DDBJ databases">
        <title>Key roles for freshwater Actinobacteria revealed by deep metagenomic sequencing.</title>
        <authorList>
            <person name="Ghai R."/>
            <person name="Mizuno C.M."/>
            <person name="Picazo A."/>
            <person name="Camacho A."/>
            <person name="Rodriguez-Valera F."/>
        </authorList>
    </citation>
    <scope>NUCLEOTIDE SEQUENCE</scope>
</reference>
<evidence type="ECO:0000313" key="2">
    <source>
        <dbReference type="EMBL" id="KGA20964.1"/>
    </source>
</evidence>
<organism evidence="2">
    <name type="scientific">freshwater metagenome</name>
    <dbReference type="NCBI Taxonomy" id="449393"/>
    <lineage>
        <taxon>unclassified sequences</taxon>
        <taxon>metagenomes</taxon>
        <taxon>ecological metagenomes</taxon>
    </lineage>
</organism>
<proteinExistence type="predicted"/>
<evidence type="ECO:0000259" key="1">
    <source>
        <dbReference type="Pfam" id="PF13524"/>
    </source>
</evidence>
<dbReference type="AlphaFoldDB" id="A0A094QFF4"/>
<dbReference type="InterPro" id="IPR055259">
    <property type="entry name" value="YkvP/CgeB_Glyco_trans-like"/>
</dbReference>
<dbReference type="Pfam" id="PF13524">
    <property type="entry name" value="Glyco_trans_1_2"/>
    <property type="match status" value="1"/>
</dbReference>
<gene>
    <name evidence="2" type="ORF">GM51_4455</name>
</gene>
<dbReference type="SUPFAM" id="SSF53756">
    <property type="entry name" value="UDP-Glycosyltransferase/glycogen phosphorylase"/>
    <property type="match status" value="1"/>
</dbReference>
<protein>
    <recommendedName>
        <fullName evidence="1">Spore protein YkvP/CgeB glycosyl transferase-like domain-containing protein</fullName>
    </recommendedName>
</protein>
<dbReference type="EMBL" id="JNSL01000017">
    <property type="protein sequence ID" value="KGA20964.1"/>
    <property type="molecule type" value="Genomic_DNA"/>
</dbReference>
<dbReference type="Gene3D" id="3.40.50.2000">
    <property type="entry name" value="Glycogen Phosphorylase B"/>
    <property type="match status" value="1"/>
</dbReference>
<comment type="caution">
    <text evidence="2">The sequence shown here is derived from an EMBL/GenBank/DDBJ whole genome shotgun (WGS) entry which is preliminary data.</text>
</comment>